<reference evidence="3" key="1">
    <citation type="journal article" date="2023" name="Mol. Phylogenet. Evol.">
        <title>Genome-scale phylogeny and comparative genomics of the fungal order Sordariales.</title>
        <authorList>
            <person name="Hensen N."/>
            <person name="Bonometti L."/>
            <person name="Westerberg I."/>
            <person name="Brannstrom I.O."/>
            <person name="Guillou S."/>
            <person name="Cros-Aarteil S."/>
            <person name="Calhoun S."/>
            <person name="Haridas S."/>
            <person name="Kuo A."/>
            <person name="Mondo S."/>
            <person name="Pangilinan J."/>
            <person name="Riley R."/>
            <person name="LaButti K."/>
            <person name="Andreopoulos B."/>
            <person name="Lipzen A."/>
            <person name="Chen C."/>
            <person name="Yan M."/>
            <person name="Daum C."/>
            <person name="Ng V."/>
            <person name="Clum A."/>
            <person name="Steindorff A."/>
            <person name="Ohm R.A."/>
            <person name="Martin F."/>
            <person name="Silar P."/>
            <person name="Natvig D.O."/>
            <person name="Lalanne C."/>
            <person name="Gautier V."/>
            <person name="Ament-Velasquez S.L."/>
            <person name="Kruys A."/>
            <person name="Hutchinson M.I."/>
            <person name="Powell A.J."/>
            <person name="Barry K."/>
            <person name="Miller A.N."/>
            <person name="Grigoriev I.V."/>
            <person name="Debuchy R."/>
            <person name="Gladieux P."/>
            <person name="Hiltunen Thoren M."/>
            <person name="Johannesson H."/>
        </authorList>
    </citation>
    <scope>NUCLEOTIDE SEQUENCE</scope>
    <source>
        <strain evidence="3">CBS 359.72</strain>
    </source>
</reference>
<dbReference type="EMBL" id="MU857710">
    <property type="protein sequence ID" value="KAK4245163.1"/>
    <property type="molecule type" value="Genomic_DNA"/>
</dbReference>
<gene>
    <name evidence="3" type="ORF">C7999DRAFT_16637</name>
</gene>
<dbReference type="Pfam" id="PF04366">
    <property type="entry name" value="Ysc84"/>
    <property type="match status" value="1"/>
</dbReference>
<name>A0AAN7HKS2_9PEZI</name>
<feature type="compositionally biased region" description="Polar residues" evidence="1">
    <location>
        <begin position="805"/>
        <end position="821"/>
    </location>
</feature>
<dbReference type="InterPro" id="IPR051702">
    <property type="entry name" value="SH3_domain_YSC84-like"/>
</dbReference>
<dbReference type="GO" id="GO:0035091">
    <property type="term" value="F:phosphatidylinositol binding"/>
    <property type="evidence" value="ECO:0007669"/>
    <property type="project" value="TreeGrafter"/>
</dbReference>
<accession>A0AAN7HKS2</accession>
<feature type="compositionally biased region" description="Polar residues" evidence="1">
    <location>
        <begin position="562"/>
        <end position="577"/>
    </location>
</feature>
<dbReference type="CDD" id="cd11524">
    <property type="entry name" value="SYLF"/>
    <property type="match status" value="1"/>
</dbReference>
<feature type="region of interest" description="Disordered" evidence="1">
    <location>
        <begin position="1"/>
        <end position="65"/>
    </location>
</feature>
<comment type="caution">
    <text evidence="3">The sequence shown here is derived from an EMBL/GenBank/DDBJ whole genome shotgun (WGS) entry which is preliminary data.</text>
</comment>
<feature type="compositionally biased region" description="Low complexity" evidence="1">
    <location>
        <begin position="17"/>
        <end position="55"/>
    </location>
</feature>
<feature type="region of interest" description="Disordered" evidence="1">
    <location>
        <begin position="513"/>
        <end position="823"/>
    </location>
</feature>
<dbReference type="PANTHER" id="PTHR15629:SF8">
    <property type="entry name" value="DUF500 DOMAIN PROTEIN (AFU_ORTHOLOGUE AFUA_5G07310)"/>
    <property type="match status" value="1"/>
</dbReference>
<feature type="domain" description="Ysc84 actin-binding" evidence="2">
    <location>
        <begin position="203"/>
        <end position="330"/>
    </location>
</feature>
<dbReference type="InterPro" id="IPR007461">
    <property type="entry name" value="Ysc84_actin-binding"/>
</dbReference>
<feature type="region of interest" description="Disordered" evidence="1">
    <location>
        <begin position="863"/>
        <end position="883"/>
    </location>
</feature>
<feature type="compositionally biased region" description="Low complexity" evidence="1">
    <location>
        <begin position="782"/>
        <end position="794"/>
    </location>
</feature>
<keyword evidence="4" id="KW-1185">Reference proteome</keyword>
<evidence type="ECO:0000313" key="3">
    <source>
        <dbReference type="EMBL" id="KAK4245163.1"/>
    </source>
</evidence>
<dbReference type="AlphaFoldDB" id="A0AAN7HKS2"/>
<feature type="compositionally biased region" description="Basic and acidic residues" evidence="1">
    <location>
        <begin position="870"/>
        <end position="883"/>
    </location>
</feature>
<dbReference type="Proteomes" id="UP001303647">
    <property type="component" value="Unassembled WGS sequence"/>
</dbReference>
<evidence type="ECO:0000259" key="2">
    <source>
        <dbReference type="Pfam" id="PF04366"/>
    </source>
</evidence>
<feature type="compositionally biased region" description="Polar residues" evidence="1">
    <location>
        <begin position="732"/>
        <end position="747"/>
    </location>
</feature>
<reference evidence="3" key="2">
    <citation type="submission" date="2023-05" db="EMBL/GenBank/DDBJ databases">
        <authorList>
            <consortium name="Lawrence Berkeley National Laboratory"/>
            <person name="Steindorff A."/>
            <person name="Hensen N."/>
            <person name="Bonometti L."/>
            <person name="Westerberg I."/>
            <person name="Brannstrom I.O."/>
            <person name="Guillou S."/>
            <person name="Cros-Aarteil S."/>
            <person name="Calhoun S."/>
            <person name="Haridas S."/>
            <person name="Kuo A."/>
            <person name="Mondo S."/>
            <person name="Pangilinan J."/>
            <person name="Riley R."/>
            <person name="Labutti K."/>
            <person name="Andreopoulos B."/>
            <person name="Lipzen A."/>
            <person name="Chen C."/>
            <person name="Yanf M."/>
            <person name="Daum C."/>
            <person name="Ng V."/>
            <person name="Clum A."/>
            <person name="Ohm R."/>
            <person name="Martin F."/>
            <person name="Silar P."/>
            <person name="Natvig D."/>
            <person name="Lalanne C."/>
            <person name="Gautier V."/>
            <person name="Ament-Velasquez S.L."/>
            <person name="Kruys A."/>
            <person name="Hutchinson M.I."/>
            <person name="Powell A.J."/>
            <person name="Barry K."/>
            <person name="Miller A.N."/>
            <person name="Grigoriev I.V."/>
            <person name="Debuchy R."/>
            <person name="Gladieux P."/>
            <person name="Thoren M.H."/>
            <person name="Johannesson H."/>
        </authorList>
    </citation>
    <scope>NUCLEOTIDE SEQUENCE</scope>
    <source>
        <strain evidence="3">CBS 359.72</strain>
    </source>
</reference>
<proteinExistence type="predicted"/>
<protein>
    <recommendedName>
        <fullName evidence="2">Ysc84 actin-binding domain-containing protein</fullName>
    </recommendedName>
</protein>
<feature type="compositionally biased region" description="Basic and acidic residues" evidence="1">
    <location>
        <begin position="521"/>
        <end position="544"/>
    </location>
</feature>
<feature type="compositionally biased region" description="Polar residues" evidence="1">
    <location>
        <begin position="661"/>
        <end position="674"/>
    </location>
</feature>
<evidence type="ECO:0000313" key="4">
    <source>
        <dbReference type="Proteomes" id="UP001303647"/>
    </source>
</evidence>
<sequence length="883" mass="94652">MYRVTALLPSWDRSRQSIPGSNNGSNTSNTSNSSGSSDSNGSSSISSSSSSSISPSPAPPKTPGALDKVFVWAERIVPATRISTSTTPAPPTRYGRETYWPTTLDKECDKAARIIKSFCFDGFLSQEFEQTNERTETAPAESTPTPKYIIKKIPPRIIQNAVGLAVFSCMRSGLWMSGSGGAGLITARKADGTWSPPSAIMLHTAELAFLMGVDIYDCVLVINSVQTLELFTRPRLILGADVSLTVGPLVATGAKDPEIRWKEISETVLTYVKARGKHQAVRLDGSMVTERGNENERFYRADVTILDILAGNVPKDIPQMRPLFEVIKAAEGRSDYDKELMDWLAQQPAPGDADIESPRESIASLTSPTKLAFGVPDANDPDPFGVIGLEMAGIEIREAGTKHRPTSTQFEFQPSPSSPLYGRFSRQSMDTFVSRSNRGSCMSARTQATTTTDACTQTDVASTVDTMFSRANSDDGKDSVDRLPTVVEPEEVDYTKVDTSIIERLKRRTMEPLAPTPVRTVETKEVKLADAATKTEVESPKESEATATPEAIRTEKSKDETVQQAAESDTLNEGTSSEATDERDEDADDEETEDEEPIICEVATASAQPARTSIQRPQVTQVIQAKGAIVTIPKRIPPPLPARSPARASRGSKSEFGDVSSLKSPVRTSFLSIESRTDDATSAASAEEHNPAPQAGESSPMYMQRPASPRHVKNSSSVCTAVAVGNKVTAPSRPTSLSIPSTNQKNAPEQKKREDEDGDDDENEKKAATSPASSAGVPPTPQTATTTTEPASSGPEDDSDEREPTTPQTAGTEFDTASEQHIVNVKGRWPRDEARAARGGHDGCVEKLATAVASPSTTAAKSISVGNDVSGKDAKEGVESVAV</sequence>
<dbReference type="PANTHER" id="PTHR15629">
    <property type="entry name" value="SH3YL1 PROTEIN"/>
    <property type="match status" value="1"/>
</dbReference>
<evidence type="ECO:0000256" key="1">
    <source>
        <dbReference type="SAM" id="MobiDB-lite"/>
    </source>
</evidence>
<organism evidence="3 4">
    <name type="scientific">Corynascus novoguineensis</name>
    <dbReference type="NCBI Taxonomy" id="1126955"/>
    <lineage>
        <taxon>Eukaryota</taxon>
        <taxon>Fungi</taxon>
        <taxon>Dikarya</taxon>
        <taxon>Ascomycota</taxon>
        <taxon>Pezizomycotina</taxon>
        <taxon>Sordariomycetes</taxon>
        <taxon>Sordariomycetidae</taxon>
        <taxon>Sordariales</taxon>
        <taxon>Chaetomiaceae</taxon>
        <taxon>Corynascus</taxon>
    </lineage>
</organism>
<feature type="compositionally biased region" description="Acidic residues" evidence="1">
    <location>
        <begin position="579"/>
        <end position="598"/>
    </location>
</feature>
<feature type="compositionally biased region" description="Polar residues" evidence="1">
    <location>
        <begin position="605"/>
        <end position="623"/>
    </location>
</feature>
<feature type="compositionally biased region" description="Basic and acidic residues" evidence="1">
    <location>
        <begin position="552"/>
        <end position="561"/>
    </location>
</feature>